<evidence type="ECO:0000256" key="3">
    <source>
        <dbReference type="SAM" id="Phobius"/>
    </source>
</evidence>
<dbReference type="FunFam" id="3.30.70.270:FF:000001">
    <property type="entry name" value="Diguanylate cyclase domain protein"/>
    <property type="match status" value="1"/>
</dbReference>
<proteinExistence type="predicted"/>
<accession>A0A5K8A7I5</accession>
<dbReference type="PANTHER" id="PTHR45138:SF9">
    <property type="entry name" value="DIGUANYLATE CYCLASE DGCM-RELATED"/>
    <property type="match status" value="1"/>
</dbReference>
<dbReference type="PROSITE" id="PS50887">
    <property type="entry name" value="GGDEF"/>
    <property type="match status" value="1"/>
</dbReference>
<gene>
    <name evidence="5" type="ORF">DSCOOX_15960</name>
</gene>
<dbReference type="InterPro" id="IPR029787">
    <property type="entry name" value="Nucleotide_cyclase"/>
</dbReference>
<dbReference type="EMBL" id="AP021879">
    <property type="protein sequence ID" value="BBO88416.1"/>
    <property type="molecule type" value="Genomic_DNA"/>
</dbReference>
<evidence type="ECO:0000313" key="5">
    <source>
        <dbReference type="EMBL" id="BBO88416.1"/>
    </source>
</evidence>
<dbReference type="AlphaFoldDB" id="A0A5K8A7I5"/>
<keyword evidence="3" id="KW-0812">Transmembrane</keyword>
<dbReference type="PANTHER" id="PTHR45138">
    <property type="entry name" value="REGULATORY COMPONENTS OF SENSORY TRANSDUCTION SYSTEM"/>
    <property type="match status" value="1"/>
</dbReference>
<feature type="transmembrane region" description="Helical" evidence="3">
    <location>
        <begin position="167"/>
        <end position="186"/>
    </location>
</feature>
<reference evidence="5 6" key="1">
    <citation type="submission" date="2019-11" db="EMBL/GenBank/DDBJ databases">
        <title>Comparative genomics of hydrocarbon-degrading Desulfosarcina strains.</title>
        <authorList>
            <person name="Watanabe M."/>
            <person name="Kojima H."/>
            <person name="Fukui M."/>
        </authorList>
    </citation>
    <scope>NUCLEOTIDE SEQUENCE [LARGE SCALE GENOMIC DNA]</scope>
    <source>
        <strain evidence="6">oXyS1</strain>
    </source>
</reference>
<dbReference type="NCBIfam" id="TIGR00254">
    <property type="entry name" value="GGDEF"/>
    <property type="match status" value="1"/>
</dbReference>
<dbReference type="SUPFAM" id="SSF55073">
    <property type="entry name" value="Nucleotide cyclase"/>
    <property type="match status" value="1"/>
</dbReference>
<dbReference type="Gene3D" id="6.10.340.10">
    <property type="match status" value="1"/>
</dbReference>
<dbReference type="InterPro" id="IPR043128">
    <property type="entry name" value="Rev_trsase/Diguanyl_cyclase"/>
</dbReference>
<protein>
    <recommendedName>
        <fullName evidence="1">diguanylate cyclase</fullName>
        <ecNumber evidence="1">2.7.7.65</ecNumber>
    </recommendedName>
</protein>
<name>A0A5K8A7I5_9BACT</name>
<evidence type="ECO:0000259" key="4">
    <source>
        <dbReference type="PROSITE" id="PS50887"/>
    </source>
</evidence>
<dbReference type="InterPro" id="IPR000160">
    <property type="entry name" value="GGDEF_dom"/>
</dbReference>
<evidence type="ECO:0000313" key="6">
    <source>
        <dbReference type="Proteomes" id="UP000422108"/>
    </source>
</evidence>
<dbReference type="SMART" id="SM00267">
    <property type="entry name" value="GGDEF"/>
    <property type="match status" value="1"/>
</dbReference>
<dbReference type="Pfam" id="PF00990">
    <property type="entry name" value="GGDEF"/>
    <property type="match status" value="1"/>
</dbReference>
<sequence>MLNRQSLRYKVNLSLSLTLLVVAFIFGTALAIYENGRRHAAIQQIHLALGDLTEQYQEQLGNEIFATQILAVRTSLKEIMQRKANLIAITTYDELGKVLVSTDSQVSGNLLNNQLPSLLSTPTGVVRKWNGQTVFSYTSAIVAYGECVGFWRIDFSLSTMQRQTIEIVFIFVALILSLAFLIGVLLNRILTRFVLIPVSSLRNAMQHIQGSETDRKTEGAQVNDGWRFEKMIQTFDEHVGDLNFSQMPGDEIDSLAHAFRRMLLALKNAYIGIRTDALTGLNNRMKIDEALENEINRVQRYRSTFSIILLDIDNFKQVNDTYGHLIGDDVLKEVAGLLKANFRKTDVPGRWGGEEFLVILPHQDRRCASGIAEKLRRIIETTNFPDVGRITSSFGVAEYLDRDTPKGIVMRADAALYRAKQQGRNRVVDG</sequence>
<dbReference type="EC" id="2.7.7.65" evidence="1"/>
<feature type="domain" description="GGDEF" evidence="4">
    <location>
        <begin position="303"/>
        <end position="430"/>
    </location>
</feature>
<keyword evidence="3" id="KW-1133">Transmembrane helix</keyword>
<organism evidence="5 6">
    <name type="scientific">Desulfosarcina ovata subsp. ovata</name>
    <dbReference type="NCBI Taxonomy" id="2752305"/>
    <lineage>
        <taxon>Bacteria</taxon>
        <taxon>Pseudomonadati</taxon>
        <taxon>Thermodesulfobacteriota</taxon>
        <taxon>Desulfobacteria</taxon>
        <taxon>Desulfobacterales</taxon>
        <taxon>Desulfosarcinaceae</taxon>
        <taxon>Desulfosarcina</taxon>
    </lineage>
</organism>
<dbReference type="CDD" id="cd01949">
    <property type="entry name" value="GGDEF"/>
    <property type="match status" value="1"/>
</dbReference>
<keyword evidence="3" id="KW-0472">Membrane</keyword>
<comment type="catalytic activity">
    <reaction evidence="2">
        <text>2 GTP = 3',3'-c-di-GMP + 2 diphosphate</text>
        <dbReference type="Rhea" id="RHEA:24898"/>
        <dbReference type="ChEBI" id="CHEBI:33019"/>
        <dbReference type="ChEBI" id="CHEBI:37565"/>
        <dbReference type="ChEBI" id="CHEBI:58805"/>
        <dbReference type="EC" id="2.7.7.65"/>
    </reaction>
</comment>
<dbReference type="GO" id="GO:0052621">
    <property type="term" value="F:diguanylate cyclase activity"/>
    <property type="evidence" value="ECO:0007669"/>
    <property type="project" value="UniProtKB-EC"/>
</dbReference>
<dbReference type="Gene3D" id="3.30.70.270">
    <property type="match status" value="1"/>
</dbReference>
<dbReference type="InterPro" id="IPR050469">
    <property type="entry name" value="Diguanylate_Cyclase"/>
</dbReference>
<evidence type="ECO:0000256" key="2">
    <source>
        <dbReference type="ARBA" id="ARBA00034247"/>
    </source>
</evidence>
<evidence type="ECO:0000256" key="1">
    <source>
        <dbReference type="ARBA" id="ARBA00012528"/>
    </source>
</evidence>
<keyword evidence="6" id="KW-1185">Reference proteome</keyword>
<dbReference type="Proteomes" id="UP000422108">
    <property type="component" value="Chromosome"/>
</dbReference>